<evidence type="ECO:0000313" key="21">
    <source>
        <dbReference type="Proteomes" id="UP000306038"/>
    </source>
</evidence>
<proteinExistence type="inferred from homology"/>
<dbReference type="NCBIfam" id="TIGR01007">
    <property type="entry name" value="eps_fam"/>
    <property type="match status" value="1"/>
</dbReference>
<dbReference type="InterPro" id="IPR027417">
    <property type="entry name" value="P-loop_NTPase"/>
</dbReference>
<evidence type="ECO:0000256" key="15">
    <source>
        <dbReference type="ARBA" id="ARBA00051245"/>
    </source>
</evidence>
<dbReference type="EC" id="2.7.10.2" evidence="4"/>
<dbReference type="InterPro" id="IPR003856">
    <property type="entry name" value="LPS_length_determ_N"/>
</dbReference>
<evidence type="ECO:0000256" key="12">
    <source>
        <dbReference type="ARBA" id="ARBA00022989"/>
    </source>
</evidence>
<keyword evidence="9" id="KW-0547">Nucleotide-binding</keyword>
<dbReference type="GO" id="GO:0004715">
    <property type="term" value="F:non-membrane spanning protein tyrosine kinase activity"/>
    <property type="evidence" value="ECO:0007669"/>
    <property type="project" value="UniProtKB-EC"/>
</dbReference>
<comment type="similarity">
    <text evidence="3">Belongs to the etk/wzc family.</text>
</comment>
<name>A0ABY2R223_9FLAO</name>
<evidence type="ECO:0000259" key="19">
    <source>
        <dbReference type="Pfam" id="PF13614"/>
    </source>
</evidence>
<keyword evidence="16" id="KW-0175">Coiled coil</keyword>
<feature type="domain" description="AAA" evidence="19">
    <location>
        <begin position="593"/>
        <end position="742"/>
    </location>
</feature>
<evidence type="ECO:0000256" key="11">
    <source>
        <dbReference type="ARBA" id="ARBA00022840"/>
    </source>
</evidence>
<dbReference type="InterPro" id="IPR050445">
    <property type="entry name" value="Bact_polysacc_biosynth/exp"/>
</dbReference>
<evidence type="ECO:0000256" key="13">
    <source>
        <dbReference type="ARBA" id="ARBA00023136"/>
    </source>
</evidence>
<sequence>MDNQKSSQFSEEENSIIKINIGEIIKPYIRKWPWFIISAFIALIIGYISLKFMVPIYSVQSTILIKDAKNSSSSVMANDLGVLPDLSGIGGLKTNSIANEIEVLKSKKMMSEVISNLNLQTNITAKGKIRTLELYKETSPVEVRVIGEKKDKGSVNTIQLAINGEKLTLNGESLKKDIITTYGKTISLPFANIIITKNSKFNSAEVKGINMNNLVLQISSLEAAVNSLQGPLNVDLVNRETTVLKLGYQYPQISKAKDIINSLIVAYNNDAIVDKNSESKKTLDFIEDRIKKLSGELGEVENQKESFKSKNNLTDLETEAKINLESSAAARAKQLDVDAQLELTTALIGYVSKQGQYQVLPANVGLNNPEAISGISSYNQLVLQRNRLLESATPENPTVVDVTKQINAMRSSIMQTLQRNRVGLELARNEYLGEQNKVSGIISKLPSIEKMFRSIERQQQIKENLYLLLLQKREETAIAQSIIAPKAKVLDAAYASPVAISPKTNVILTVYLVAGLLIPFIIIYLTILFNNKIITKHDLEKVVHAPIIAELPSLEKGDSEIVKMNDITPMAEAFRILITNMNFMLSKEKKGKVVFVTSTVKGEGKTFTSVNLALTLANPKKKAIIIGSDIRNPQLQRYNPARKGLAGLTEYLYNEDTKLADIIHVSSFNPYLDVIYSGMIPPNPTELLSNGRYEVLLSELKEKYEYIILDTAPLLLVTDTFLIAELSDITIYVSRSKYTEKALLEFANNNIDQKKIRNVGFVLNDVSRENLGYSNKYGYGYNQHTEQSWFQKIKNKFS</sequence>
<organism evidence="20 21">
    <name type="scientific">Chryseobacterium candidae</name>
    <dbReference type="NCBI Taxonomy" id="1978493"/>
    <lineage>
        <taxon>Bacteria</taxon>
        <taxon>Pseudomonadati</taxon>
        <taxon>Bacteroidota</taxon>
        <taxon>Flavobacteriia</taxon>
        <taxon>Flavobacteriales</taxon>
        <taxon>Weeksellaceae</taxon>
        <taxon>Chryseobacterium group</taxon>
        <taxon>Chryseobacterium</taxon>
    </lineage>
</organism>
<feature type="domain" description="Polysaccharide chain length determinant N-terminal" evidence="18">
    <location>
        <begin position="18"/>
        <end position="117"/>
    </location>
</feature>
<dbReference type="SUPFAM" id="SSF52540">
    <property type="entry name" value="P-loop containing nucleoside triphosphate hydrolases"/>
    <property type="match status" value="1"/>
</dbReference>
<comment type="similarity">
    <text evidence="2">Belongs to the CpsD/CapB family.</text>
</comment>
<evidence type="ECO:0000256" key="14">
    <source>
        <dbReference type="ARBA" id="ARBA00023137"/>
    </source>
</evidence>
<comment type="catalytic activity">
    <reaction evidence="15">
        <text>L-tyrosyl-[protein] + ATP = O-phospho-L-tyrosyl-[protein] + ADP + H(+)</text>
        <dbReference type="Rhea" id="RHEA:10596"/>
        <dbReference type="Rhea" id="RHEA-COMP:10136"/>
        <dbReference type="Rhea" id="RHEA-COMP:20101"/>
        <dbReference type="ChEBI" id="CHEBI:15378"/>
        <dbReference type="ChEBI" id="CHEBI:30616"/>
        <dbReference type="ChEBI" id="CHEBI:46858"/>
        <dbReference type="ChEBI" id="CHEBI:61978"/>
        <dbReference type="ChEBI" id="CHEBI:456216"/>
        <dbReference type="EC" id="2.7.10.2"/>
    </reaction>
</comment>
<keyword evidence="6" id="KW-0997">Cell inner membrane</keyword>
<evidence type="ECO:0000256" key="10">
    <source>
        <dbReference type="ARBA" id="ARBA00022777"/>
    </source>
</evidence>
<keyword evidence="12 17" id="KW-1133">Transmembrane helix</keyword>
<keyword evidence="7 20" id="KW-0808">Transferase</keyword>
<dbReference type="PANTHER" id="PTHR32309">
    <property type="entry name" value="TYROSINE-PROTEIN KINASE"/>
    <property type="match status" value="1"/>
</dbReference>
<evidence type="ECO:0000256" key="4">
    <source>
        <dbReference type="ARBA" id="ARBA00011903"/>
    </source>
</evidence>
<feature type="coiled-coil region" evidence="16">
    <location>
        <begin position="276"/>
        <end position="310"/>
    </location>
</feature>
<keyword evidence="5" id="KW-1003">Cell membrane</keyword>
<dbReference type="CDD" id="cd05387">
    <property type="entry name" value="BY-kinase"/>
    <property type="match status" value="1"/>
</dbReference>
<gene>
    <name evidence="20" type="ORF">EK417_20215</name>
</gene>
<keyword evidence="11" id="KW-0067">ATP-binding</keyword>
<dbReference type="PANTHER" id="PTHR32309:SF13">
    <property type="entry name" value="FERRIC ENTEROBACTIN TRANSPORT PROTEIN FEPE"/>
    <property type="match status" value="1"/>
</dbReference>
<comment type="caution">
    <text evidence="20">The sequence shown here is derived from an EMBL/GenBank/DDBJ whole genome shotgun (WGS) entry which is preliminary data.</text>
</comment>
<dbReference type="Pfam" id="PF02706">
    <property type="entry name" value="Wzz"/>
    <property type="match status" value="1"/>
</dbReference>
<keyword evidence="14" id="KW-0829">Tyrosine-protein kinase</keyword>
<evidence type="ECO:0000256" key="1">
    <source>
        <dbReference type="ARBA" id="ARBA00004429"/>
    </source>
</evidence>
<keyword evidence="8 17" id="KW-0812">Transmembrane</keyword>
<comment type="subcellular location">
    <subcellularLocation>
        <location evidence="1">Cell inner membrane</location>
        <topology evidence="1">Multi-pass membrane protein</topology>
    </subcellularLocation>
</comment>
<evidence type="ECO:0000256" key="6">
    <source>
        <dbReference type="ARBA" id="ARBA00022519"/>
    </source>
</evidence>
<evidence type="ECO:0000256" key="9">
    <source>
        <dbReference type="ARBA" id="ARBA00022741"/>
    </source>
</evidence>
<evidence type="ECO:0000256" key="8">
    <source>
        <dbReference type="ARBA" id="ARBA00022692"/>
    </source>
</evidence>
<evidence type="ECO:0000259" key="18">
    <source>
        <dbReference type="Pfam" id="PF02706"/>
    </source>
</evidence>
<dbReference type="Pfam" id="PF13614">
    <property type="entry name" value="AAA_31"/>
    <property type="match status" value="1"/>
</dbReference>
<feature type="transmembrane region" description="Helical" evidence="17">
    <location>
        <begin position="34"/>
        <end position="54"/>
    </location>
</feature>
<evidence type="ECO:0000256" key="3">
    <source>
        <dbReference type="ARBA" id="ARBA00008883"/>
    </source>
</evidence>
<evidence type="ECO:0000256" key="2">
    <source>
        <dbReference type="ARBA" id="ARBA00007316"/>
    </source>
</evidence>
<dbReference type="Gene3D" id="3.40.50.300">
    <property type="entry name" value="P-loop containing nucleotide triphosphate hydrolases"/>
    <property type="match status" value="1"/>
</dbReference>
<evidence type="ECO:0000313" key="20">
    <source>
        <dbReference type="EMBL" id="THV56218.1"/>
    </source>
</evidence>
<dbReference type="RefSeq" id="WP_076596607.1">
    <property type="nucleotide sequence ID" value="NZ_SDLV01000058.1"/>
</dbReference>
<accession>A0ABY2R223</accession>
<evidence type="ECO:0000256" key="16">
    <source>
        <dbReference type="SAM" id="Coils"/>
    </source>
</evidence>
<protein>
    <recommendedName>
        <fullName evidence="4">non-specific protein-tyrosine kinase</fullName>
        <ecNumber evidence="4">2.7.10.2</ecNumber>
    </recommendedName>
</protein>
<dbReference type="EMBL" id="SDLV01000058">
    <property type="protein sequence ID" value="THV56218.1"/>
    <property type="molecule type" value="Genomic_DNA"/>
</dbReference>
<feature type="transmembrane region" description="Helical" evidence="17">
    <location>
        <begin position="506"/>
        <end position="529"/>
    </location>
</feature>
<keyword evidence="21" id="KW-1185">Reference proteome</keyword>
<evidence type="ECO:0000256" key="17">
    <source>
        <dbReference type="SAM" id="Phobius"/>
    </source>
</evidence>
<dbReference type="InterPro" id="IPR005702">
    <property type="entry name" value="Wzc-like_C"/>
</dbReference>
<keyword evidence="10" id="KW-0418">Kinase</keyword>
<reference evidence="20 21" key="1">
    <citation type="submission" date="2019-01" db="EMBL/GenBank/DDBJ databases">
        <authorList>
            <person name="B I."/>
            <person name="Ch S."/>
            <person name="Ch V.R."/>
        </authorList>
    </citation>
    <scope>NUCLEOTIDE SEQUENCE [LARGE SCALE GENOMIC DNA]</scope>
    <source>
        <strain evidence="20 21">JC507</strain>
    </source>
</reference>
<dbReference type="InterPro" id="IPR025669">
    <property type="entry name" value="AAA_dom"/>
</dbReference>
<evidence type="ECO:0000256" key="5">
    <source>
        <dbReference type="ARBA" id="ARBA00022475"/>
    </source>
</evidence>
<dbReference type="Proteomes" id="UP000306038">
    <property type="component" value="Unassembled WGS sequence"/>
</dbReference>
<keyword evidence="13 17" id="KW-0472">Membrane</keyword>
<evidence type="ECO:0000256" key="7">
    <source>
        <dbReference type="ARBA" id="ARBA00022679"/>
    </source>
</evidence>